<comment type="caution">
    <text evidence="3">The sequence shown here is derived from an EMBL/GenBank/DDBJ whole genome shotgun (WGS) entry which is preliminary data.</text>
</comment>
<name>A0A8H4KE47_9HYPO</name>
<dbReference type="InterPro" id="IPR001283">
    <property type="entry name" value="CRISP-related"/>
</dbReference>
<feature type="signal peptide" evidence="1">
    <location>
        <begin position="1"/>
        <end position="24"/>
    </location>
</feature>
<feature type="domain" description="SCP" evidence="2">
    <location>
        <begin position="132"/>
        <end position="271"/>
    </location>
</feature>
<dbReference type="OrthoDB" id="43654at2759"/>
<accession>A0A8H4KE47</accession>
<gene>
    <name evidence="3" type="ORF">F53441_7874</name>
</gene>
<dbReference type="SMART" id="SM00198">
    <property type="entry name" value="SCP"/>
    <property type="match status" value="1"/>
</dbReference>
<organism evidence="3 4">
    <name type="scientific">Fusarium austroafricanum</name>
    <dbReference type="NCBI Taxonomy" id="2364996"/>
    <lineage>
        <taxon>Eukaryota</taxon>
        <taxon>Fungi</taxon>
        <taxon>Dikarya</taxon>
        <taxon>Ascomycota</taxon>
        <taxon>Pezizomycotina</taxon>
        <taxon>Sordariomycetes</taxon>
        <taxon>Hypocreomycetidae</taxon>
        <taxon>Hypocreales</taxon>
        <taxon>Nectriaceae</taxon>
        <taxon>Fusarium</taxon>
        <taxon>Fusarium concolor species complex</taxon>
    </lineage>
</organism>
<dbReference type="InterPro" id="IPR014044">
    <property type="entry name" value="CAP_dom"/>
</dbReference>
<keyword evidence="1" id="KW-0732">Signal</keyword>
<dbReference type="Gene3D" id="3.40.33.10">
    <property type="entry name" value="CAP"/>
    <property type="match status" value="1"/>
</dbReference>
<feature type="chain" id="PRO_5034416306" description="SCP domain-containing protein" evidence="1">
    <location>
        <begin position="25"/>
        <end position="275"/>
    </location>
</feature>
<evidence type="ECO:0000313" key="3">
    <source>
        <dbReference type="EMBL" id="KAF4448767.1"/>
    </source>
</evidence>
<evidence type="ECO:0000313" key="4">
    <source>
        <dbReference type="Proteomes" id="UP000605986"/>
    </source>
</evidence>
<dbReference type="InterPro" id="IPR034113">
    <property type="entry name" value="SCP_GAPR1-like"/>
</dbReference>
<sequence length="275" mass="30063">MQLPTLYIQSSLFLATYFLSEVSAAPYSGKTPDVDADVDVGGSTGFGFLPETAPKEKISAENDYKVPNDYNKKYHIVKADIGLTQLSDDPAICYLDNDDANPDGCTIDADASSDGDEKRSIFARLFTRALTSDKKEALRLHNAARKKVKVSALTWDSKLESSALSWAKKMAKNGKLSHSGGKDRPNQGENLAYAWASNGFKNPITAGTKGWLNEKKYYHGETIPKGNFSDYGHYTQCVWKSSTKIGIATAKDSKGAWYTVARYSGPGNVVGQKPY</sequence>
<dbReference type="PRINTS" id="PR00837">
    <property type="entry name" value="V5TPXLIKE"/>
</dbReference>
<evidence type="ECO:0000256" key="1">
    <source>
        <dbReference type="SAM" id="SignalP"/>
    </source>
</evidence>
<dbReference type="SUPFAM" id="SSF55797">
    <property type="entry name" value="PR-1-like"/>
    <property type="match status" value="1"/>
</dbReference>
<dbReference type="PANTHER" id="PTHR10334">
    <property type="entry name" value="CYSTEINE-RICH SECRETORY PROTEIN-RELATED"/>
    <property type="match status" value="1"/>
</dbReference>
<dbReference type="CDD" id="cd05382">
    <property type="entry name" value="CAP_GAPR1-like"/>
    <property type="match status" value="1"/>
</dbReference>
<dbReference type="EMBL" id="JAADJG010000317">
    <property type="protein sequence ID" value="KAF4448767.1"/>
    <property type="molecule type" value="Genomic_DNA"/>
</dbReference>
<reference evidence="3" key="1">
    <citation type="submission" date="2020-01" db="EMBL/GenBank/DDBJ databases">
        <title>Identification and distribution of gene clusters putatively required for synthesis of sphingolipid metabolism inhibitors in phylogenetically diverse species of the filamentous fungus Fusarium.</title>
        <authorList>
            <person name="Kim H.-S."/>
            <person name="Busman M."/>
            <person name="Brown D.W."/>
            <person name="Divon H."/>
            <person name="Uhlig S."/>
            <person name="Proctor R.H."/>
        </authorList>
    </citation>
    <scope>NUCLEOTIDE SEQUENCE</scope>
    <source>
        <strain evidence="3">NRRL 53441</strain>
    </source>
</reference>
<protein>
    <recommendedName>
        <fullName evidence="2">SCP domain-containing protein</fullName>
    </recommendedName>
</protein>
<proteinExistence type="predicted"/>
<dbReference type="Proteomes" id="UP000605986">
    <property type="component" value="Unassembled WGS sequence"/>
</dbReference>
<evidence type="ECO:0000259" key="2">
    <source>
        <dbReference type="SMART" id="SM00198"/>
    </source>
</evidence>
<dbReference type="AlphaFoldDB" id="A0A8H4KE47"/>
<dbReference type="Pfam" id="PF00188">
    <property type="entry name" value="CAP"/>
    <property type="match status" value="1"/>
</dbReference>
<dbReference type="InterPro" id="IPR035940">
    <property type="entry name" value="CAP_sf"/>
</dbReference>
<keyword evidence="4" id="KW-1185">Reference proteome</keyword>